<dbReference type="Proteomes" id="UP001374579">
    <property type="component" value="Unassembled WGS sequence"/>
</dbReference>
<keyword evidence="8" id="KW-1185">Reference proteome</keyword>
<feature type="transmembrane region" description="Helical" evidence="6">
    <location>
        <begin position="225"/>
        <end position="250"/>
    </location>
</feature>
<reference evidence="7 8" key="1">
    <citation type="submission" date="2024-02" db="EMBL/GenBank/DDBJ databases">
        <title>Chromosome-scale genome assembly of the rough periwinkle Littorina saxatilis.</title>
        <authorList>
            <person name="De Jode A."/>
            <person name="Faria R."/>
            <person name="Formenti G."/>
            <person name="Sims Y."/>
            <person name="Smith T.P."/>
            <person name="Tracey A."/>
            <person name="Wood J.M.D."/>
            <person name="Zagrodzka Z.B."/>
            <person name="Johannesson K."/>
            <person name="Butlin R.K."/>
            <person name="Leder E.H."/>
        </authorList>
    </citation>
    <scope>NUCLEOTIDE SEQUENCE [LARGE SCALE GENOMIC DNA]</scope>
    <source>
        <strain evidence="7">Snail1</strain>
        <tissue evidence="7">Muscle</tissue>
    </source>
</reference>
<keyword evidence="5 6" id="KW-0472">Membrane</keyword>
<dbReference type="EMBL" id="JBAMIC010000012">
    <property type="protein sequence ID" value="KAK7098752.1"/>
    <property type="molecule type" value="Genomic_DNA"/>
</dbReference>
<dbReference type="AlphaFoldDB" id="A0AAN9B4G0"/>
<gene>
    <name evidence="7" type="ORF">V1264_002988</name>
</gene>
<organism evidence="7 8">
    <name type="scientific">Littorina saxatilis</name>
    <dbReference type="NCBI Taxonomy" id="31220"/>
    <lineage>
        <taxon>Eukaryota</taxon>
        <taxon>Metazoa</taxon>
        <taxon>Spiralia</taxon>
        <taxon>Lophotrochozoa</taxon>
        <taxon>Mollusca</taxon>
        <taxon>Gastropoda</taxon>
        <taxon>Caenogastropoda</taxon>
        <taxon>Littorinimorpha</taxon>
        <taxon>Littorinoidea</taxon>
        <taxon>Littorinidae</taxon>
        <taxon>Littorina</taxon>
    </lineage>
</organism>
<name>A0AAN9B4G0_9CAEN</name>
<comment type="caution">
    <text evidence="7">The sequence shown here is derived from an EMBL/GenBank/DDBJ whole genome shotgun (WGS) entry which is preliminary data.</text>
</comment>
<evidence type="ECO:0000313" key="7">
    <source>
        <dbReference type="EMBL" id="KAK7098752.1"/>
    </source>
</evidence>
<sequence length="260" mass="28761">MVATAVHVKNRRKDTGCCSLPFLRSLMVVFNVIFWMTGLTFLAVGIWALISRHDYISLLGNNTYSATTFLFLSVGIIIILVGFLGCLGALHEIRCCLVTFAFLLLVIFVMEAISGVLAYMYESAIREELARNLNQTMMEGYGFVPAITKAVNSMQRDFHCCGADGKDGFQDWRYSQWTAMDTTDNIVPDSCCISPSDGCGVSGHPSNIYLTGCWESLELFLKSHLIIIGGIGLGFCCLQIFGIIFACCMARKIKEAKDFL</sequence>
<accession>A0AAN9B4G0</accession>
<keyword evidence="4 6" id="KW-1133">Transmembrane helix</keyword>
<dbReference type="CDD" id="cd03155">
    <property type="entry name" value="CD151_like_LEL"/>
    <property type="match status" value="1"/>
</dbReference>
<dbReference type="PANTHER" id="PTHR19282">
    <property type="entry name" value="TETRASPANIN"/>
    <property type="match status" value="1"/>
</dbReference>
<proteinExistence type="inferred from homology"/>
<dbReference type="InterPro" id="IPR000301">
    <property type="entry name" value="Tetraspanin_animals"/>
</dbReference>
<comment type="subcellular location">
    <subcellularLocation>
        <location evidence="1 6">Membrane</location>
        <topology evidence="1 6">Multi-pass membrane protein</topology>
    </subcellularLocation>
</comment>
<dbReference type="Pfam" id="PF00335">
    <property type="entry name" value="Tetraspanin"/>
    <property type="match status" value="1"/>
</dbReference>
<keyword evidence="3 6" id="KW-0812">Transmembrane</keyword>
<dbReference type="SUPFAM" id="SSF48652">
    <property type="entry name" value="Tetraspanin"/>
    <property type="match status" value="1"/>
</dbReference>
<dbReference type="Gene3D" id="1.10.1450.10">
    <property type="entry name" value="Tetraspanin"/>
    <property type="match status" value="1"/>
</dbReference>
<feature type="transmembrane region" description="Helical" evidence="6">
    <location>
        <begin position="70"/>
        <end position="90"/>
    </location>
</feature>
<dbReference type="InterPro" id="IPR018499">
    <property type="entry name" value="Tetraspanin/Peripherin"/>
</dbReference>
<comment type="similarity">
    <text evidence="2 6">Belongs to the tetraspanin (TM4SF) family.</text>
</comment>
<evidence type="ECO:0000256" key="6">
    <source>
        <dbReference type="RuleBase" id="RU361218"/>
    </source>
</evidence>
<feature type="transmembrane region" description="Helical" evidence="6">
    <location>
        <begin position="21"/>
        <end position="50"/>
    </location>
</feature>
<feature type="transmembrane region" description="Helical" evidence="6">
    <location>
        <begin position="97"/>
        <end position="121"/>
    </location>
</feature>
<evidence type="ECO:0000256" key="4">
    <source>
        <dbReference type="ARBA" id="ARBA00022989"/>
    </source>
</evidence>
<dbReference type="InterPro" id="IPR008952">
    <property type="entry name" value="Tetraspanin_EC2_sf"/>
</dbReference>
<dbReference type="PIRSF" id="PIRSF002419">
    <property type="entry name" value="Tetraspanin"/>
    <property type="match status" value="1"/>
</dbReference>
<evidence type="ECO:0000256" key="3">
    <source>
        <dbReference type="ARBA" id="ARBA00022692"/>
    </source>
</evidence>
<dbReference type="GO" id="GO:0005886">
    <property type="term" value="C:plasma membrane"/>
    <property type="evidence" value="ECO:0007669"/>
    <property type="project" value="TreeGrafter"/>
</dbReference>
<protein>
    <recommendedName>
        <fullName evidence="6">Tetraspanin</fullName>
    </recommendedName>
</protein>
<dbReference type="PANTHER" id="PTHR19282:SF544">
    <property type="entry name" value="TETRASPANIN"/>
    <property type="match status" value="1"/>
</dbReference>
<evidence type="ECO:0000313" key="8">
    <source>
        <dbReference type="Proteomes" id="UP001374579"/>
    </source>
</evidence>
<evidence type="ECO:0000256" key="1">
    <source>
        <dbReference type="ARBA" id="ARBA00004141"/>
    </source>
</evidence>
<evidence type="ECO:0000256" key="5">
    <source>
        <dbReference type="ARBA" id="ARBA00023136"/>
    </source>
</evidence>
<evidence type="ECO:0000256" key="2">
    <source>
        <dbReference type="ARBA" id="ARBA00006840"/>
    </source>
</evidence>
<dbReference type="PRINTS" id="PR00259">
    <property type="entry name" value="TMFOUR"/>
</dbReference>